<feature type="compositionally biased region" description="Basic and acidic residues" evidence="1">
    <location>
        <begin position="151"/>
        <end position="163"/>
    </location>
</feature>
<feature type="compositionally biased region" description="Low complexity" evidence="1">
    <location>
        <begin position="20"/>
        <end position="31"/>
    </location>
</feature>
<gene>
    <name evidence="2" type="primary">ORF14485</name>
</gene>
<evidence type="ECO:0000256" key="1">
    <source>
        <dbReference type="SAM" id="MobiDB-lite"/>
    </source>
</evidence>
<evidence type="ECO:0000313" key="2">
    <source>
        <dbReference type="EMBL" id="CEK51802.1"/>
    </source>
</evidence>
<protein>
    <submittedName>
        <fullName evidence="2">Uncharacterized protein</fullName>
    </submittedName>
</protein>
<accession>A0A0B6Y648</accession>
<feature type="compositionally biased region" description="Polar residues" evidence="1">
    <location>
        <begin position="69"/>
        <end position="115"/>
    </location>
</feature>
<feature type="compositionally biased region" description="Polar residues" evidence="1">
    <location>
        <begin position="35"/>
        <end position="47"/>
    </location>
</feature>
<reference evidence="2" key="1">
    <citation type="submission" date="2014-12" db="EMBL/GenBank/DDBJ databases">
        <title>Insight into the proteome of Arion vulgaris.</title>
        <authorList>
            <person name="Aradska J."/>
            <person name="Bulat T."/>
            <person name="Smidak R."/>
            <person name="Sarate P."/>
            <person name="Gangsoo J."/>
            <person name="Sialana F."/>
            <person name="Bilban M."/>
            <person name="Lubec G."/>
        </authorList>
    </citation>
    <scope>NUCLEOTIDE SEQUENCE</scope>
    <source>
        <tissue evidence="2">Skin</tissue>
    </source>
</reference>
<dbReference type="EMBL" id="HACG01004937">
    <property type="protein sequence ID" value="CEK51802.1"/>
    <property type="molecule type" value="Transcribed_RNA"/>
</dbReference>
<sequence>EDRVSKTPGFNSIDSDVSDSDSGVPLSVGDGNFSPGDTGTLSLSSVETPLEKETSKTSFLSSERRYGLSNDSTESAFDDNQSVSSTSSFKLSHDSISAQNNTATTSPSKYQNTLSKETKYLPESSSALKSSNTESPLSSNHSTTALIRTQSSEEKTTPIRNDNKNISNRAQEKGGNMKNVTDIVSPKYSVVRQKDMTVITSEGSSNGSLIDLEKERQEVISQSMVTRKVNIPLLLPLKDEETSQESVPGVGKSLKTSNPSEYGFVYSAERPTPLPEAGWVDKQ</sequence>
<feature type="region of interest" description="Disordered" evidence="1">
    <location>
        <begin position="264"/>
        <end position="283"/>
    </location>
</feature>
<feature type="region of interest" description="Disordered" evidence="1">
    <location>
        <begin position="1"/>
        <end position="181"/>
    </location>
</feature>
<dbReference type="AlphaFoldDB" id="A0A0B6Y648"/>
<proteinExistence type="predicted"/>
<feature type="non-terminal residue" evidence="2">
    <location>
        <position position="1"/>
    </location>
</feature>
<feature type="non-terminal residue" evidence="2">
    <location>
        <position position="283"/>
    </location>
</feature>
<name>A0A0B6Y648_9EUPU</name>
<feature type="compositionally biased region" description="Polar residues" evidence="1">
    <location>
        <begin position="123"/>
        <end position="150"/>
    </location>
</feature>
<organism evidence="2">
    <name type="scientific">Arion vulgaris</name>
    <dbReference type="NCBI Taxonomy" id="1028688"/>
    <lineage>
        <taxon>Eukaryota</taxon>
        <taxon>Metazoa</taxon>
        <taxon>Spiralia</taxon>
        <taxon>Lophotrochozoa</taxon>
        <taxon>Mollusca</taxon>
        <taxon>Gastropoda</taxon>
        <taxon>Heterobranchia</taxon>
        <taxon>Euthyneura</taxon>
        <taxon>Panpulmonata</taxon>
        <taxon>Eupulmonata</taxon>
        <taxon>Stylommatophora</taxon>
        <taxon>Helicina</taxon>
        <taxon>Arionoidea</taxon>
        <taxon>Arionidae</taxon>
        <taxon>Arion</taxon>
    </lineage>
</organism>
<feature type="region of interest" description="Disordered" evidence="1">
    <location>
        <begin position="239"/>
        <end position="259"/>
    </location>
</feature>